<protein>
    <submittedName>
        <fullName evidence="1">Uncharacterized protein</fullName>
    </submittedName>
</protein>
<accession>A0A1V4HAT7</accession>
<comment type="caution">
    <text evidence="1">The sequence shown here is derived from an EMBL/GenBank/DDBJ whole genome shotgun (WGS) entry which is preliminary data.</text>
</comment>
<keyword evidence="2" id="KW-1185">Reference proteome</keyword>
<sequence length="93" mass="10974">MQLSVWAKPSFDERFNELAKMAGRLPAVKPLRQKQVELEEQLKQELAPRLYQILLNWEETLNYRNALEKEWMYLAGIKDGMKCLKGIQDFTSD</sequence>
<dbReference type="EMBL" id="MBTG01000053">
    <property type="protein sequence ID" value="OPH47831.1"/>
    <property type="molecule type" value="Genomic_DNA"/>
</dbReference>
<name>A0A1V4HAT7_9BACL</name>
<dbReference type="Proteomes" id="UP000190626">
    <property type="component" value="Unassembled WGS sequence"/>
</dbReference>
<evidence type="ECO:0000313" key="2">
    <source>
        <dbReference type="Proteomes" id="UP000190626"/>
    </source>
</evidence>
<dbReference type="AlphaFoldDB" id="A0A1V4HAT7"/>
<dbReference type="STRING" id="1469647.BC351_39545"/>
<gene>
    <name evidence="1" type="ORF">BC351_39545</name>
</gene>
<proteinExistence type="predicted"/>
<reference evidence="2" key="1">
    <citation type="submission" date="2016-07" db="EMBL/GenBank/DDBJ databases">
        <authorList>
            <person name="Florea S."/>
            <person name="Webb J.S."/>
            <person name="Jaromczyk J."/>
            <person name="Schardl C.L."/>
        </authorList>
    </citation>
    <scope>NUCLEOTIDE SEQUENCE [LARGE SCALE GENOMIC DNA]</scope>
    <source>
        <strain evidence="2">CY1</strain>
    </source>
</reference>
<evidence type="ECO:0000313" key="1">
    <source>
        <dbReference type="EMBL" id="OPH47831.1"/>
    </source>
</evidence>
<organism evidence="1 2">
    <name type="scientific">Paenibacillus ferrarius</name>
    <dbReference type="NCBI Taxonomy" id="1469647"/>
    <lineage>
        <taxon>Bacteria</taxon>
        <taxon>Bacillati</taxon>
        <taxon>Bacillota</taxon>
        <taxon>Bacilli</taxon>
        <taxon>Bacillales</taxon>
        <taxon>Paenibacillaceae</taxon>
        <taxon>Paenibacillus</taxon>
    </lineage>
</organism>